<dbReference type="InterPro" id="IPR010261">
    <property type="entry name" value="Tir_chaperone"/>
</dbReference>
<proteinExistence type="predicted"/>
<protein>
    <submittedName>
        <fullName evidence="1">Membrane protein</fullName>
    </submittedName>
</protein>
<dbReference type="SUPFAM" id="SSF69635">
    <property type="entry name" value="Type III secretory system chaperone-like"/>
    <property type="match status" value="1"/>
</dbReference>
<dbReference type="GO" id="GO:0030254">
    <property type="term" value="P:protein secretion by the type III secretion system"/>
    <property type="evidence" value="ECO:0007669"/>
    <property type="project" value="InterPro"/>
</dbReference>
<dbReference type="PATRIC" id="fig|69222.5.peg.1860"/>
<evidence type="ECO:0000313" key="2">
    <source>
        <dbReference type="Proteomes" id="UP000019918"/>
    </source>
</evidence>
<dbReference type="STRING" id="69222.BG55_09020"/>
<sequence length="139" mass="15465">MTASQRQVEKFLQYFSAGCKTPLHLKDGVCALYDAQGQEAAVLEVPEQSDSLLIHCQLTETDPQSSLTLYPLLLQLNFEMAAMRGCWLAMDEQYKVRLCFQQALTQLDEATFSHVVSGFIEQAAEVREFIGQIGGRSAA</sequence>
<dbReference type="CDD" id="cd17024">
    <property type="entry name" value="T3SC_IA_DspF-like"/>
    <property type="match status" value="1"/>
</dbReference>
<dbReference type="Gene3D" id="3.30.1460.10">
    <property type="match status" value="1"/>
</dbReference>
<reference evidence="1 2" key="1">
    <citation type="submission" date="2014-02" db="EMBL/GenBank/DDBJ databases">
        <title>Draft genome of Erwinia mallotivora strain BT-MARDI, a papaya dieback pathogen.</title>
        <authorList>
            <person name="Redzuan R."/>
            <person name="Abu Bakar N."/>
            <person name="Badrun R."/>
            <person name="Mohd Raih M.F."/>
            <person name="Rozano L."/>
            <person name="Mat Amin N."/>
        </authorList>
    </citation>
    <scope>NUCLEOTIDE SEQUENCE [LARGE SCALE GENOMIC DNA]</scope>
    <source>
        <strain evidence="1 2">BT-MARDI</strain>
    </source>
</reference>
<comment type="caution">
    <text evidence="1">The sequence shown here is derived from an EMBL/GenBank/DDBJ whole genome shotgun (WGS) entry which is preliminary data.</text>
</comment>
<dbReference type="Pfam" id="PF05932">
    <property type="entry name" value="CesT"/>
    <property type="match status" value="1"/>
</dbReference>
<gene>
    <name evidence="1" type="ORF">BG55_09020</name>
</gene>
<keyword evidence="2" id="KW-1185">Reference proteome</keyword>
<evidence type="ECO:0000313" key="1">
    <source>
        <dbReference type="EMBL" id="EXU75758.1"/>
    </source>
</evidence>
<dbReference type="AlphaFoldDB" id="A0A014N8S0"/>
<name>A0A014N8S0_9GAMM</name>
<accession>A0A014N8S0</accession>
<dbReference type="EMBL" id="JFHN01000044">
    <property type="protein sequence ID" value="EXU75758.1"/>
    <property type="molecule type" value="Genomic_DNA"/>
</dbReference>
<dbReference type="Proteomes" id="UP000019918">
    <property type="component" value="Unassembled WGS sequence"/>
</dbReference>
<dbReference type="RefSeq" id="WP_034936486.1">
    <property type="nucleotide sequence ID" value="NZ_JFHN01000044.1"/>
</dbReference>
<organism evidence="1 2">
    <name type="scientific">Erwinia mallotivora</name>
    <dbReference type="NCBI Taxonomy" id="69222"/>
    <lineage>
        <taxon>Bacteria</taxon>
        <taxon>Pseudomonadati</taxon>
        <taxon>Pseudomonadota</taxon>
        <taxon>Gammaproteobacteria</taxon>
        <taxon>Enterobacterales</taxon>
        <taxon>Erwiniaceae</taxon>
        <taxon>Erwinia</taxon>
    </lineage>
</organism>
<dbReference type="OrthoDB" id="7026419at2"/>